<dbReference type="InterPro" id="IPR001650">
    <property type="entry name" value="Helicase_C-like"/>
</dbReference>
<reference evidence="15" key="1">
    <citation type="submission" date="2023-07" db="EMBL/GenBank/DDBJ databases">
        <authorList>
            <consortium name="AG Swart"/>
            <person name="Singh M."/>
            <person name="Singh A."/>
            <person name="Seah K."/>
            <person name="Emmerich C."/>
        </authorList>
    </citation>
    <scope>NUCLEOTIDE SEQUENCE</scope>
    <source>
        <strain evidence="15">DP1</strain>
    </source>
</reference>
<dbReference type="CDD" id="cd18787">
    <property type="entry name" value="SF2_C_DEAD"/>
    <property type="match status" value="1"/>
</dbReference>
<dbReference type="SMART" id="SM00487">
    <property type="entry name" value="DEXDc"/>
    <property type="match status" value="1"/>
</dbReference>
<comment type="subcellular location">
    <subcellularLocation>
        <location evidence="1">Cytoplasm</location>
    </subcellularLocation>
    <subcellularLocation>
        <location evidence="2">Nucleus</location>
        <location evidence="2">Nucleolus</location>
    </subcellularLocation>
</comment>
<evidence type="ECO:0000256" key="7">
    <source>
        <dbReference type="ARBA" id="ARBA00022801"/>
    </source>
</evidence>
<keyword evidence="6" id="KW-0547">Nucleotide-binding</keyword>
<evidence type="ECO:0000256" key="3">
    <source>
        <dbReference type="ARBA" id="ARBA00006517"/>
    </source>
</evidence>
<evidence type="ECO:0000259" key="13">
    <source>
        <dbReference type="PROSITE" id="PS51192"/>
    </source>
</evidence>
<dbReference type="EC" id="3.6.4.13" evidence="4"/>
<dbReference type="InterPro" id="IPR050079">
    <property type="entry name" value="DEAD_box_RNA_helicase"/>
</dbReference>
<evidence type="ECO:0000259" key="14">
    <source>
        <dbReference type="PROSITE" id="PS51194"/>
    </source>
</evidence>
<feature type="compositionally biased region" description="Basic and acidic residues" evidence="12">
    <location>
        <begin position="625"/>
        <end position="656"/>
    </location>
</feature>
<comment type="similarity">
    <text evidence="3">Belongs to the DEAD box helicase family. DDX21/DDX50 subfamily.</text>
</comment>
<feature type="domain" description="Helicase ATP-binding" evidence="13">
    <location>
        <begin position="76"/>
        <end position="260"/>
    </location>
</feature>
<feature type="domain" description="Helicase C-terminal" evidence="14">
    <location>
        <begin position="293"/>
        <end position="436"/>
    </location>
</feature>
<dbReference type="InterPro" id="IPR035979">
    <property type="entry name" value="RBD_domain_sf"/>
</dbReference>
<evidence type="ECO:0000313" key="16">
    <source>
        <dbReference type="Proteomes" id="UP001295684"/>
    </source>
</evidence>
<evidence type="ECO:0000256" key="2">
    <source>
        <dbReference type="ARBA" id="ARBA00004604"/>
    </source>
</evidence>
<gene>
    <name evidence="15" type="ORF">ECRASSUSDP1_LOCUS29522</name>
</gene>
<dbReference type="InterPro" id="IPR012562">
    <property type="entry name" value="GUCT"/>
</dbReference>
<evidence type="ECO:0000256" key="12">
    <source>
        <dbReference type="SAM" id="MobiDB-lite"/>
    </source>
</evidence>
<evidence type="ECO:0000256" key="10">
    <source>
        <dbReference type="ARBA" id="ARBA00022884"/>
    </source>
</evidence>
<evidence type="ECO:0000256" key="5">
    <source>
        <dbReference type="ARBA" id="ARBA00022490"/>
    </source>
</evidence>
<evidence type="ECO:0000256" key="1">
    <source>
        <dbReference type="ARBA" id="ARBA00004496"/>
    </source>
</evidence>
<dbReference type="PROSITE" id="PS51194">
    <property type="entry name" value="HELICASE_CTER"/>
    <property type="match status" value="1"/>
</dbReference>
<dbReference type="AlphaFoldDB" id="A0AAD1YB85"/>
<protein>
    <recommendedName>
        <fullName evidence="4">RNA helicase</fullName>
        <ecNumber evidence="4">3.6.4.13</ecNumber>
    </recommendedName>
</protein>
<dbReference type="GO" id="GO:0005829">
    <property type="term" value="C:cytosol"/>
    <property type="evidence" value="ECO:0007669"/>
    <property type="project" value="TreeGrafter"/>
</dbReference>
<feature type="compositionally biased region" description="Polar residues" evidence="12">
    <location>
        <begin position="609"/>
        <end position="621"/>
    </location>
</feature>
<evidence type="ECO:0000256" key="6">
    <source>
        <dbReference type="ARBA" id="ARBA00022741"/>
    </source>
</evidence>
<dbReference type="InterPro" id="IPR027417">
    <property type="entry name" value="P-loop_NTPase"/>
</dbReference>
<dbReference type="InterPro" id="IPR044742">
    <property type="entry name" value="DEAD/DEAH_RhlB"/>
</dbReference>
<evidence type="ECO:0000256" key="4">
    <source>
        <dbReference type="ARBA" id="ARBA00012552"/>
    </source>
</evidence>
<dbReference type="EMBL" id="CAMPGE010030368">
    <property type="protein sequence ID" value="CAI2387888.1"/>
    <property type="molecule type" value="Genomic_DNA"/>
</dbReference>
<dbReference type="PROSITE" id="PS51192">
    <property type="entry name" value="HELICASE_ATP_BIND_1"/>
    <property type="match status" value="1"/>
</dbReference>
<feature type="compositionally biased region" description="Basic and acidic residues" evidence="12">
    <location>
        <begin position="685"/>
        <end position="697"/>
    </location>
</feature>
<keyword evidence="7" id="KW-0378">Hydrolase</keyword>
<accession>A0AAD1YB85</accession>
<dbReference type="GO" id="GO:0003724">
    <property type="term" value="F:RNA helicase activity"/>
    <property type="evidence" value="ECO:0007669"/>
    <property type="project" value="UniProtKB-EC"/>
</dbReference>
<organism evidence="15 16">
    <name type="scientific">Euplotes crassus</name>
    <dbReference type="NCBI Taxonomy" id="5936"/>
    <lineage>
        <taxon>Eukaryota</taxon>
        <taxon>Sar</taxon>
        <taxon>Alveolata</taxon>
        <taxon>Ciliophora</taxon>
        <taxon>Intramacronucleata</taxon>
        <taxon>Spirotrichea</taxon>
        <taxon>Hypotrichia</taxon>
        <taxon>Euplotida</taxon>
        <taxon>Euplotidae</taxon>
        <taxon>Moneuplotes</taxon>
    </lineage>
</organism>
<dbReference type="Gene3D" id="3.40.50.300">
    <property type="entry name" value="P-loop containing nucleotide triphosphate hydrolases"/>
    <property type="match status" value="2"/>
</dbReference>
<dbReference type="InterPro" id="IPR059027">
    <property type="entry name" value="DD_DDX21-DDX50"/>
</dbReference>
<feature type="region of interest" description="Disordered" evidence="12">
    <location>
        <begin position="587"/>
        <end position="656"/>
    </location>
</feature>
<keyword evidence="11" id="KW-0539">Nucleus</keyword>
<keyword evidence="16" id="KW-1185">Reference proteome</keyword>
<dbReference type="InterPro" id="IPR014001">
    <property type="entry name" value="Helicase_ATP-bd"/>
</dbReference>
<keyword evidence="8" id="KW-0347">Helicase</keyword>
<dbReference type="CDD" id="cd00268">
    <property type="entry name" value="DEADc"/>
    <property type="match status" value="1"/>
</dbReference>
<keyword evidence="9" id="KW-0067">ATP-binding</keyword>
<evidence type="ECO:0000313" key="15">
    <source>
        <dbReference type="EMBL" id="CAI2387888.1"/>
    </source>
</evidence>
<sequence>MSEKDVFQRNVKHKASEVVKNPQELMVGLKKEKEEEKKELTKEEDFDSYEEITDETKEKLKESGISSLFPIQSSTFKYIYDNEDLIARDLTGSGKTLAFCLPLVERYRKLGYFTPKKTFMRNLYTVIMTPTRELALQVSAELKKLMHRENEYRVLTVYGGVPIEQQEKELRYGVEFFVGTCGRVLDHISRENINFSNIKTVILDEADQMLNMGFEEDIEEIIARVNQEVEEKPQFLLFSATIPDWFKSVAKKYLSKDHKIIDLVKNLKNKTANTVNHLALNCPFENKISVLADVLRCYGGLKGKSIVFTQTKLEANEIILSEKMRNNAEVLHGDIAQKQREVTLRRFKEGKFNVLVATDVAARGLDIPNVDLVVQLEPPKDIEAYIHRSGRTARAGKEGMCITFYTGREFRVIQDIEYEAGIKFNKITPPKNEDVIKVAAADVIVNLKNVDKKILSTFEEDATKFIEEVGAKEALCMALAYISDTSNSHLASRSFLTGEDGIVTYILRNDRGINNVSYAHKLIQNNFSADIGYKIKGMKLLRSGEGIVFDISEENAEVIDQEYKEQSCTSRGLPFVLERASELPEIEEGHRYNKSSHGYGKRGGKNGGFTSARNHYNQSFQGHGYNDKEMTRNYNKKPNDSYDSHSMRSGKGDFNQKEVSDISFGGRPKFFTRNHKAGGVPSHNTDGESFGRNEFGRGRGRGFNSRGGYRGRGRGRGREY</sequence>
<dbReference type="GO" id="GO:0005524">
    <property type="term" value="F:ATP binding"/>
    <property type="evidence" value="ECO:0007669"/>
    <property type="project" value="UniProtKB-KW"/>
</dbReference>
<dbReference type="PANTHER" id="PTHR47959">
    <property type="entry name" value="ATP-DEPENDENT RNA HELICASE RHLE-RELATED"/>
    <property type="match status" value="1"/>
</dbReference>
<dbReference type="GO" id="GO:0005730">
    <property type="term" value="C:nucleolus"/>
    <property type="evidence" value="ECO:0007669"/>
    <property type="project" value="UniProtKB-SubCell"/>
</dbReference>
<feature type="region of interest" description="Disordered" evidence="12">
    <location>
        <begin position="672"/>
        <end position="720"/>
    </location>
</feature>
<dbReference type="InterPro" id="IPR011545">
    <property type="entry name" value="DEAD/DEAH_box_helicase_dom"/>
</dbReference>
<dbReference type="Proteomes" id="UP001295684">
    <property type="component" value="Unassembled WGS sequence"/>
</dbReference>
<feature type="compositionally biased region" description="Basic residues" evidence="12">
    <location>
        <begin position="709"/>
        <end position="720"/>
    </location>
</feature>
<name>A0AAD1YB85_EUPCR</name>
<dbReference type="SUPFAM" id="SSF54928">
    <property type="entry name" value="RNA-binding domain, RBD"/>
    <property type="match status" value="1"/>
</dbReference>
<dbReference type="PANTHER" id="PTHR47959:SF19">
    <property type="entry name" value="NUCLEOLAR RNA HELICASE 2-A"/>
    <property type="match status" value="1"/>
</dbReference>
<dbReference type="Gene3D" id="3.30.70.2280">
    <property type="match status" value="1"/>
</dbReference>
<proteinExistence type="inferred from homology"/>
<dbReference type="Pfam" id="PF00270">
    <property type="entry name" value="DEAD"/>
    <property type="match status" value="1"/>
</dbReference>
<dbReference type="Pfam" id="PF00271">
    <property type="entry name" value="Helicase_C"/>
    <property type="match status" value="1"/>
</dbReference>
<evidence type="ECO:0000256" key="8">
    <source>
        <dbReference type="ARBA" id="ARBA00022806"/>
    </source>
</evidence>
<dbReference type="Pfam" id="PF08152">
    <property type="entry name" value="GUCT"/>
    <property type="match status" value="1"/>
</dbReference>
<dbReference type="GO" id="GO:0003723">
    <property type="term" value="F:RNA binding"/>
    <property type="evidence" value="ECO:0007669"/>
    <property type="project" value="UniProtKB-KW"/>
</dbReference>
<dbReference type="GO" id="GO:0016787">
    <property type="term" value="F:hydrolase activity"/>
    <property type="evidence" value="ECO:0007669"/>
    <property type="project" value="UniProtKB-KW"/>
</dbReference>
<dbReference type="CDD" id="cd12937">
    <property type="entry name" value="GUCT_RH7_like"/>
    <property type="match status" value="1"/>
</dbReference>
<comment type="caution">
    <text evidence="15">The sequence shown here is derived from an EMBL/GenBank/DDBJ whole genome shotgun (WGS) entry which is preliminary data.</text>
</comment>
<dbReference type="Pfam" id="PF26142">
    <property type="entry name" value="DD_DDX21-DDX50"/>
    <property type="match status" value="1"/>
</dbReference>
<dbReference type="SUPFAM" id="SSF52540">
    <property type="entry name" value="P-loop containing nucleoside triphosphate hydrolases"/>
    <property type="match status" value="1"/>
</dbReference>
<keyword evidence="10" id="KW-0694">RNA-binding</keyword>
<dbReference type="SMART" id="SM00490">
    <property type="entry name" value="HELICc"/>
    <property type="match status" value="1"/>
</dbReference>
<evidence type="ECO:0000256" key="9">
    <source>
        <dbReference type="ARBA" id="ARBA00022840"/>
    </source>
</evidence>
<evidence type="ECO:0000256" key="11">
    <source>
        <dbReference type="ARBA" id="ARBA00023242"/>
    </source>
</evidence>
<keyword evidence="5" id="KW-0963">Cytoplasm</keyword>